<dbReference type="PROSITE" id="PS50921">
    <property type="entry name" value="ANTAR"/>
    <property type="match status" value="1"/>
</dbReference>
<feature type="domain" description="ANTAR" evidence="3">
    <location>
        <begin position="172"/>
        <end position="233"/>
    </location>
</feature>
<dbReference type="EMBL" id="JACCCZ010000001">
    <property type="protein sequence ID" value="NYG00257.1"/>
    <property type="molecule type" value="Genomic_DNA"/>
</dbReference>
<accession>A0A852VV24</accession>
<evidence type="ECO:0000256" key="1">
    <source>
        <dbReference type="ARBA" id="ARBA00023015"/>
    </source>
</evidence>
<organism evidence="4 5">
    <name type="scientific">Pseudonocardia alni</name>
    <name type="common">Amycolata alni</name>
    <dbReference type="NCBI Taxonomy" id="33907"/>
    <lineage>
        <taxon>Bacteria</taxon>
        <taxon>Bacillati</taxon>
        <taxon>Actinomycetota</taxon>
        <taxon>Actinomycetes</taxon>
        <taxon>Pseudonocardiales</taxon>
        <taxon>Pseudonocardiaceae</taxon>
        <taxon>Pseudonocardia</taxon>
    </lineage>
</organism>
<dbReference type="GeneID" id="98050364"/>
<dbReference type="SUPFAM" id="SSF55781">
    <property type="entry name" value="GAF domain-like"/>
    <property type="match status" value="1"/>
</dbReference>
<dbReference type="AlphaFoldDB" id="A0A852VV24"/>
<keyword evidence="1" id="KW-0805">Transcription regulation</keyword>
<evidence type="ECO:0000313" key="4">
    <source>
        <dbReference type="EMBL" id="NYG00257.1"/>
    </source>
</evidence>
<keyword evidence="2" id="KW-0804">Transcription</keyword>
<dbReference type="InterPro" id="IPR029016">
    <property type="entry name" value="GAF-like_dom_sf"/>
</dbReference>
<dbReference type="InterPro" id="IPR005561">
    <property type="entry name" value="ANTAR"/>
</dbReference>
<dbReference type="GO" id="GO:0003723">
    <property type="term" value="F:RNA binding"/>
    <property type="evidence" value="ECO:0007669"/>
    <property type="project" value="InterPro"/>
</dbReference>
<comment type="caution">
    <text evidence="4">The sequence shown here is derived from an EMBL/GenBank/DDBJ whole genome shotgun (WGS) entry which is preliminary data.</text>
</comment>
<dbReference type="SMART" id="SM01012">
    <property type="entry name" value="ANTAR"/>
    <property type="match status" value="1"/>
</dbReference>
<sequence>MEPHQNDRIVVALRHAARELTRRRDITDLEQTLGRIVISAVATVPGIDAGSISMTRRGQIETRQPTSETIGRLDSLQSALHEGPCITAIEGPPESGVVIAHDFAAPEVAERWPRFAPHAVAAGYRALISTQISVDSPGGPRGALNLYSTSPNTIDEHTRTIAGLFGVQAALLLYGSDTAAHLNRAVDNRDLIGQAKGVLMERFKADDTTAFHMLVKASQDTNLKLTTVALWVTGSVSQDGTAEDRVTGMGTSKEDS</sequence>
<dbReference type="RefSeq" id="WP_312888246.1">
    <property type="nucleotide sequence ID" value="NZ_BAAAJZ010000011.1"/>
</dbReference>
<evidence type="ECO:0000313" key="5">
    <source>
        <dbReference type="Proteomes" id="UP000549695"/>
    </source>
</evidence>
<dbReference type="SUPFAM" id="SSF52172">
    <property type="entry name" value="CheY-like"/>
    <property type="match status" value="1"/>
</dbReference>
<reference evidence="4 5" key="1">
    <citation type="submission" date="2020-07" db="EMBL/GenBank/DDBJ databases">
        <title>Sequencing the genomes of 1000 actinobacteria strains.</title>
        <authorList>
            <person name="Klenk H.-P."/>
        </authorList>
    </citation>
    <scope>NUCLEOTIDE SEQUENCE [LARGE SCALE GENOMIC DNA]</scope>
    <source>
        <strain evidence="4 5">DSM 44749</strain>
    </source>
</reference>
<dbReference type="InterPro" id="IPR036388">
    <property type="entry name" value="WH-like_DNA-bd_sf"/>
</dbReference>
<evidence type="ECO:0000259" key="3">
    <source>
        <dbReference type="PROSITE" id="PS50921"/>
    </source>
</evidence>
<keyword evidence="5" id="KW-1185">Reference proteome</keyword>
<dbReference type="InterPro" id="IPR011006">
    <property type="entry name" value="CheY-like_superfamily"/>
</dbReference>
<dbReference type="Pfam" id="PF03861">
    <property type="entry name" value="ANTAR"/>
    <property type="match status" value="1"/>
</dbReference>
<dbReference type="InterPro" id="IPR012074">
    <property type="entry name" value="GAF_ANTAR"/>
</dbReference>
<evidence type="ECO:0000256" key="2">
    <source>
        <dbReference type="ARBA" id="ARBA00023163"/>
    </source>
</evidence>
<dbReference type="PIRSF" id="PIRSF036625">
    <property type="entry name" value="GAF_ANTAR"/>
    <property type="match status" value="1"/>
</dbReference>
<protein>
    <recommendedName>
        <fullName evidence="3">ANTAR domain-containing protein</fullName>
    </recommendedName>
</protein>
<name>A0A852VV24_PSEA5</name>
<dbReference type="Gene3D" id="1.10.10.10">
    <property type="entry name" value="Winged helix-like DNA-binding domain superfamily/Winged helix DNA-binding domain"/>
    <property type="match status" value="1"/>
</dbReference>
<dbReference type="Proteomes" id="UP000549695">
    <property type="component" value="Unassembled WGS sequence"/>
</dbReference>
<proteinExistence type="predicted"/>
<gene>
    <name evidence="4" type="ORF">HDA37_000542</name>
</gene>
<dbReference type="Gene3D" id="3.30.450.40">
    <property type="match status" value="1"/>
</dbReference>